<name>A0AC35GXD0_9BILA</name>
<evidence type="ECO:0000313" key="2">
    <source>
        <dbReference type="WBParaSite" id="PS1159_v2.g9667.t1"/>
    </source>
</evidence>
<dbReference type="Proteomes" id="UP000887580">
    <property type="component" value="Unplaced"/>
</dbReference>
<organism evidence="1 2">
    <name type="scientific">Panagrolaimus sp. PS1159</name>
    <dbReference type="NCBI Taxonomy" id="55785"/>
    <lineage>
        <taxon>Eukaryota</taxon>
        <taxon>Metazoa</taxon>
        <taxon>Ecdysozoa</taxon>
        <taxon>Nematoda</taxon>
        <taxon>Chromadorea</taxon>
        <taxon>Rhabditida</taxon>
        <taxon>Tylenchina</taxon>
        <taxon>Panagrolaimomorpha</taxon>
        <taxon>Panagrolaimoidea</taxon>
        <taxon>Panagrolaimidae</taxon>
        <taxon>Panagrolaimus</taxon>
    </lineage>
</organism>
<protein>
    <submittedName>
        <fullName evidence="2">Uncharacterized protein</fullName>
    </submittedName>
</protein>
<sequence length="426" mass="49377">KLLDKGLGYFLLNDRDKLLAIKRRIEKMHKSDETISNVKSTDVGLEQVKKDMRNPQNENPKKLDDYYNLPLMNQNQIDAAKEYFSKLDFGVHYWNKFVLDKRRYELIEIPEPPTDCEPTEIKEIREEVYQFQRSKPWLFQKNQLISVVKEWIDESTTLKESPVSRRIEMKDISVSHKRTIDEVIAAEEDAFLLATPIKQGRKNIFADTPAAKVFKAFVNDTPSPSENDSIMSPVVNKDIDNKLMTDKQWERIKQITKTPPATPLVSRLQKTPEPSTIKQPTSILKSNKVQSRITASTKRVKLQFDDNLSTIKSIPNRHEQRIPLPDAFTMEDNVIEEDVLGPVKLNFDNIDDDEHPEAKPRKLSCCNTPSRESAMEPQVLGRRRSPRLKLRKSSVNLEPVKSMEPLSSIAEEWLQKNRRPPLKKKH</sequence>
<proteinExistence type="predicted"/>
<reference evidence="2" key="1">
    <citation type="submission" date="2022-11" db="UniProtKB">
        <authorList>
            <consortium name="WormBaseParasite"/>
        </authorList>
    </citation>
    <scope>IDENTIFICATION</scope>
</reference>
<dbReference type="WBParaSite" id="PS1159_v2.g9667.t1">
    <property type="protein sequence ID" value="PS1159_v2.g9667.t1"/>
    <property type="gene ID" value="PS1159_v2.g9667"/>
</dbReference>
<evidence type="ECO:0000313" key="1">
    <source>
        <dbReference type="Proteomes" id="UP000887580"/>
    </source>
</evidence>
<accession>A0AC35GXD0</accession>